<evidence type="ECO:0000313" key="3">
    <source>
        <dbReference type="Proteomes" id="UP001165678"/>
    </source>
</evidence>
<gene>
    <name evidence="2" type="ORF">OQ287_08165</name>
</gene>
<evidence type="ECO:0008006" key="4">
    <source>
        <dbReference type="Google" id="ProtNLM"/>
    </source>
</evidence>
<evidence type="ECO:0000313" key="2">
    <source>
        <dbReference type="EMBL" id="MCX2524213.1"/>
    </source>
</evidence>
<feature type="chain" id="PRO_5041360335" description="PepSY domain-containing protein" evidence="1">
    <location>
        <begin position="24"/>
        <end position="106"/>
    </location>
</feature>
<sequence length="106" mass="11262">MTRVALVFAAAVALVPLSQSASADEPLSSQPDTVQHCVSAAQAQDETLQGLSYAHSNVVRYATGHPYHLEVSLLGEGNGYYNLQCHIDAQGTVTYQGYKLGGQPVE</sequence>
<dbReference type="RefSeq" id="WP_250935143.1">
    <property type="nucleotide sequence ID" value="NZ_JAMLJK010000001.1"/>
</dbReference>
<accession>A0AA42CXS3</accession>
<dbReference type="EMBL" id="JAPIVE010000002">
    <property type="protein sequence ID" value="MCX2524213.1"/>
    <property type="molecule type" value="Genomic_DNA"/>
</dbReference>
<protein>
    <recommendedName>
        <fullName evidence="4">PepSY domain-containing protein</fullName>
    </recommendedName>
</protein>
<keyword evidence="1" id="KW-0732">Signal</keyword>
<dbReference type="AlphaFoldDB" id="A0AA42CXS3"/>
<organism evidence="2 3">
    <name type="scientific">Larsenimonas rhizosphaerae</name>
    <dbReference type="NCBI Taxonomy" id="2944682"/>
    <lineage>
        <taxon>Bacteria</taxon>
        <taxon>Pseudomonadati</taxon>
        <taxon>Pseudomonadota</taxon>
        <taxon>Gammaproteobacteria</taxon>
        <taxon>Oceanospirillales</taxon>
        <taxon>Halomonadaceae</taxon>
        <taxon>Larsenimonas</taxon>
    </lineage>
</organism>
<proteinExistence type="predicted"/>
<dbReference type="Proteomes" id="UP001165678">
    <property type="component" value="Unassembled WGS sequence"/>
</dbReference>
<comment type="caution">
    <text evidence="2">The sequence shown here is derived from an EMBL/GenBank/DDBJ whole genome shotgun (WGS) entry which is preliminary data.</text>
</comment>
<name>A0AA42CXS3_9GAMM</name>
<keyword evidence="3" id="KW-1185">Reference proteome</keyword>
<reference evidence="2" key="1">
    <citation type="submission" date="2022-11" db="EMBL/GenBank/DDBJ databases">
        <title>Larsenimonas rhizosphaerae sp. nov., isolated from a tidal mudflat.</title>
        <authorList>
            <person name="Lee S.D."/>
            <person name="Kim I.S."/>
        </authorList>
    </citation>
    <scope>NUCLEOTIDE SEQUENCE</scope>
    <source>
        <strain evidence="2">GH2-1</strain>
    </source>
</reference>
<evidence type="ECO:0000256" key="1">
    <source>
        <dbReference type="SAM" id="SignalP"/>
    </source>
</evidence>
<feature type="signal peptide" evidence="1">
    <location>
        <begin position="1"/>
        <end position="23"/>
    </location>
</feature>